<organism evidence="1 2">
    <name type="scientific">Archangium minus</name>
    <dbReference type="NCBI Taxonomy" id="83450"/>
    <lineage>
        <taxon>Bacteria</taxon>
        <taxon>Pseudomonadati</taxon>
        <taxon>Myxococcota</taxon>
        <taxon>Myxococcia</taxon>
        <taxon>Myxococcales</taxon>
        <taxon>Cystobacterineae</taxon>
        <taxon>Archangiaceae</taxon>
        <taxon>Archangium</taxon>
    </lineage>
</organism>
<dbReference type="Proteomes" id="UP001611383">
    <property type="component" value="Chromosome"/>
</dbReference>
<gene>
    <name evidence="1" type="ORF">F0U60_05420</name>
</gene>
<sequence>MLALVCAVLLGACRDPARASGTALYVTTEFDPTLLLTQVRVWGTVEGDGSTFGPDLLPEQPDRLLYSGETLRVLLGDIANGTQAQVSIEGLRNGVVVARGQGSAQIRDGYEVDVTLRLEPATPDNPDGGTFCVGCDGCCRQGVCLDRTFQTCGAGGIACVTCDEARADTCDSRGVCVCGKNPACSGVGVDRCANGQCRCGNGPACAAGQACVNGTCLCTSNSCSGCCLNNTCQQGNTKDACGKGGEACFQCKKGCDTDRTCK</sequence>
<accession>A0ABY9XA16</accession>
<keyword evidence="2" id="KW-1185">Reference proteome</keyword>
<dbReference type="EMBL" id="CP043494">
    <property type="protein sequence ID" value="WNG52240.1"/>
    <property type="molecule type" value="Genomic_DNA"/>
</dbReference>
<evidence type="ECO:0000313" key="1">
    <source>
        <dbReference type="EMBL" id="WNG52240.1"/>
    </source>
</evidence>
<protein>
    <recommendedName>
        <fullName evidence="3">Lipoprotein</fullName>
    </recommendedName>
</protein>
<reference evidence="1 2" key="1">
    <citation type="submission" date="2019-08" db="EMBL/GenBank/DDBJ databases">
        <title>Archangium and Cystobacter genomes.</title>
        <authorList>
            <person name="Chen I.-C.K."/>
            <person name="Wielgoss S."/>
        </authorList>
    </citation>
    <scope>NUCLEOTIDE SEQUENCE [LARGE SCALE GENOMIC DNA]</scope>
    <source>
        <strain evidence="1 2">Cbm 6</strain>
    </source>
</reference>
<name>A0ABY9XA16_9BACT</name>
<evidence type="ECO:0000313" key="2">
    <source>
        <dbReference type="Proteomes" id="UP001611383"/>
    </source>
</evidence>
<evidence type="ECO:0008006" key="3">
    <source>
        <dbReference type="Google" id="ProtNLM"/>
    </source>
</evidence>
<proteinExistence type="predicted"/>